<name>A0ABR6ZPB7_9BURK</name>
<keyword evidence="1" id="KW-0812">Transmembrane</keyword>
<accession>A0ABR6ZPB7</accession>
<sequence length="244" mass="27535">MYPKQFFTEQFSEVDSDELLLKLSSDDLVDNAKEGIRDILVARGMSVAEIERVSKDTHKARYRVVKGTLECDYCGNSARYKPVLDEGQRFCSKKCLHHARISEAAVDLTEPMILLAAGKIRSGACPVCDKMNTPVEVRYAYTAMSFIVVSNQKTKTRLCCVQCGRKENIESMLVSFFIGWWGIPWGPIFTIAALFENLKAMFEMTAIEEPSDELLKAARYQLAVNALEKRLQVDRPDGTLPHSH</sequence>
<reference evidence="2 3" key="1">
    <citation type="submission" date="2020-08" db="EMBL/GenBank/DDBJ databases">
        <title>Novel species isolated from subtropical streams in China.</title>
        <authorList>
            <person name="Lu H."/>
        </authorList>
    </citation>
    <scope>NUCLEOTIDE SEQUENCE [LARGE SCALE GENOMIC DNA]</scope>
    <source>
        <strain evidence="2 3">CY18W</strain>
    </source>
</reference>
<keyword evidence="1" id="KW-1133">Transmembrane helix</keyword>
<evidence type="ECO:0000313" key="3">
    <source>
        <dbReference type="Proteomes" id="UP000650424"/>
    </source>
</evidence>
<dbReference type="Proteomes" id="UP000650424">
    <property type="component" value="Unassembled WGS sequence"/>
</dbReference>
<evidence type="ECO:0000313" key="2">
    <source>
        <dbReference type="EMBL" id="MBC3917698.1"/>
    </source>
</evidence>
<dbReference type="RefSeq" id="WP_186946948.1">
    <property type="nucleotide sequence ID" value="NZ_JACOGF010000004.1"/>
</dbReference>
<comment type="caution">
    <text evidence="2">The sequence shown here is derived from an EMBL/GenBank/DDBJ whole genome shotgun (WGS) entry which is preliminary data.</text>
</comment>
<evidence type="ECO:0000256" key="1">
    <source>
        <dbReference type="SAM" id="Phobius"/>
    </source>
</evidence>
<keyword evidence="3" id="KW-1185">Reference proteome</keyword>
<dbReference type="EMBL" id="JACOGF010000004">
    <property type="protein sequence ID" value="MBC3917698.1"/>
    <property type="molecule type" value="Genomic_DNA"/>
</dbReference>
<keyword evidence="1" id="KW-0472">Membrane</keyword>
<proteinExistence type="predicted"/>
<organism evidence="2 3">
    <name type="scientific">Undibacterium hunanense</name>
    <dbReference type="NCBI Taxonomy" id="2762292"/>
    <lineage>
        <taxon>Bacteria</taxon>
        <taxon>Pseudomonadati</taxon>
        <taxon>Pseudomonadota</taxon>
        <taxon>Betaproteobacteria</taxon>
        <taxon>Burkholderiales</taxon>
        <taxon>Oxalobacteraceae</taxon>
        <taxon>Undibacterium</taxon>
    </lineage>
</organism>
<feature type="transmembrane region" description="Helical" evidence="1">
    <location>
        <begin position="172"/>
        <end position="195"/>
    </location>
</feature>
<protein>
    <submittedName>
        <fullName evidence="2">Uncharacterized protein</fullName>
    </submittedName>
</protein>
<gene>
    <name evidence="2" type="ORF">H8L32_09460</name>
</gene>